<evidence type="ECO:0008006" key="3">
    <source>
        <dbReference type="Google" id="ProtNLM"/>
    </source>
</evidence>
<keyword evidence="2" id="KW-1185">Reference proteome</keyword>
<evidence type="ECO:0000313" key="1">
    <source>
        <dbReference type="EMBL" id="MCH6170324.1"/>
    </source>
</evidence>
<evidence type="ECO:0000313" key="2">
    <source>
        <dbReference type="Proteomes" id="UP001299970"/>
    </source>
</evidence>
<proteinExistence type="predicted"/>
<protein>
    <recommendedName>
        <fullName evidence="3">Galactose mutarotase-like enzyme</fullName>
    </recommendedName>
</protein>
<comment type="caution">
    <text evidence="1">The sequence shown here is derived from an EMBL/GenBank/DDBJ whole genome shotgun (WGS) entry which is preliminary data.</text>
</comment>
<dbReference type="EMBL" id="JAKXMK010000031">
    <property type="protein sequence ID" value="MCH6170324.1"/>
    <property type="molecule type" value="Genomic_DNA"/>
</dbReference>
<reference evidence="1 2" key="1">
    <citation type="submission" date="2022-03" db="EMBL/GenBank/DDBJ databases">
        <title>Pseudonocardia alaer sp. nov., a novel actinomycete isolated from reed forest soil.</title>
        <authorList>
            <person name="Wang L."/>
        </authorList>
    </citation>
    <scope>NUCLEOTIDE SEQUENCE [LARGE SCALE GENOMIC DNA]</scope>
    <source>
        <strain evidence="1 2">Y-16303</strain>
    </source>
</reference>
<dbReference type="RefSeq" id="WP_241041128.1">
    <property type="nucleotide sequence ID" value="NZ_BAAAJF010000063.1"/>
</dbReference>
<organism evidence="1 2">
    <name type="scientific">Pseudonocardia alaniniphila</name>
    <dbReference type="NCBI Taxonomy" id="75291"/>
    <lineage>
        <taxon>Bacteria</taxon>
        <taxon>Bacillati</taxon>
        <taxon>Actinomycetota</taxon>
        <taxon>Actinomycetes</taxon>
        <taxon>Pseudonocardiales</taxon>
        <taxon>Pseudonocardiaceae</taxon>
        <taxon>Pseudonocardia</taxon>
    </lineage>
</organism>
<accession>A0ABS9TP51</accession>
<name>A0ABS9TP51_9PSEU</name>
<gene>
    <name evidence="1" type="ORF">MMF94_31875</name>
</gene>
<dbReference type="InterPro" id="IPR014718">
    <property type="entry name" value="GH-type_carb-bd"/>
</dbReference>
<dbReference type="Proteomes" id="UP001299970">
    <property type="component" value="Unassembled WGS sequence"/>
</dbReference>
<sequence>MTGADVWPPDDPAWQPRPLTVRTDLGRGGRWTALRSPASGGVPEREWLWRNPDPEVAAARGTVSAGTAFVDAGGVEECFPTVRGEPDHGGAWSQPWTADEGRHEVRAGDLWLARRMRADGSLTVAYTVTGPPGSPFVHAVHALLDLSPAARLHVPEARTTHVLDHPVDGAVAVLPWPAGTGADPLDRLGPDDGTATAAVLPGCSTAAVVDGPDALVLRWRVTAGDPATTCSLLLWRNLGGWPAARPYRSIGIEPMVGTTATLHGSGPGRPASTGVDGRLCWELTITAWRQEVTPRRTPADQVRRQVGEGSVLAVPP</sequence>
<dbReference type="Gene3D" id="2.70.98.10">
    <property type="match status" value="1"/>
</dbReference>